<dbReference type="EnsemblMetazoa" id="PHUM345880-RA">
    <property type="protein sequence ID" value="PHUM345880-PA"/>
    <property type="gene ID" value="PHUM345880"/>
</dbReference>
<dbReference type="VEuPathDB" id="VectorBase:PHUM345880"/>
<dbReference type="STRING" id="121224.E0VNU9"/>
<dbReference type="HOGENOM" id="CLU_1808521_0_0_1"/>
<dbReference type="CTD" id="8231880"/>
<evidence type="ECO:0000313" key="1">
    <source>
        <dbReference type="EMBL" id="EEB15055.1"/>
    </source>
</evidence>
<dbReference type="OMA" id="QICKIPI"/>
<dbReference type="RefSeq" id="XP_002427793.1">
    <property type="nucleotide sequence ID" value="XM_002427748.1"/>
</dbReference>
<dbReference type="Proteomes" id="UP000009046">
    <property type="component" value="Unassembled WGS sequence"/>
</dbReference>
<reference evidence="2" key="3">
    <citation type="submission" date="2021-02" db="UniProtKB">
        <authorList>
            <consortium name="EnsemblMetazoa"/>
        </authorList>
    </citation>
    <scope>IDENTIFICATION</scope>
    <source>
        <strain evidence="2">USDA</strain>
    </source>
</reference>
<dbReference type="InParanoid" id="E0VNU9"/>
<dbReference type="EMBL" id="DS235354">
    <property type="protein sequence ID" value="EEB15055.1"/>
    <property type="molecule type" value="Genomic_DNA"/>
</dbReference>
<evidence type="ECO:0000313" key="2">
    <source>
        <dbReference type="EnsemblMetazoa" id="PHUM345880-PA"/>
    </source>
</evidence>
<organism>
    <name type="scientific">Pediculus humanus subsp. corporis</name>
    <name type="common">Body louse</name>
    <dbReference type="NCBI Taxonomy" id="121224"/>
    <lineage>
        <taxon>Eukaryota</taxon>
        <taxon>Metazoa</taxon>
        <taxon>Ecdysozoa</taxon>
        <taxon>Arthropoda</taxon>
        <taxon>Hexapoda</taxon>
        <taxon>Insecta</taxon>
        <taxon>Pterygota</taxon>
        <taxon>Neoptera</taxon>
        <taxon>Paraneoptera</taxon>
        <taxon>Psocodea</taxon>
        <taxon>Troctomorpha</taxon>
        <taxon>Phthiraptera</taxon>
        <taxon>Anoplura</taxon>
        <taxon>Pediculidae</taxon>
        <taxon>Pediculus</taxon>
    </lineage>
</organism>
<gene>
    <name evidence="2" type="primary">8231880</name>
    <name evidence="1" type="ORF">Phum_PHUM345880</name>
</gene>
<accession>E0VNU9</accession>
<sequence>MSAKKRKNFLWFKCDCCNSIVSQKDASAHKEKSCPPNFQKWIHPFIINNCLFTSIDVFHPQEKSLQLISSDEKDNFILLPIHVLQICKIPIGDPILIKTDNNNTPFIKSAWPMSEKTMNFTVALSNEGTKSFKKIFLHQLIFK</sequence>
<name>E0VNU9_PEDHC</name>
<protein>
    <submittedName>
        <fullName evidence="1 2">Uncharacterized protein</fullName>
    </submittedName>
</protein>
<dbReference type="KEGG" id="phu:Phum_PHUM345880"/>
<evidence type="ECO:0000313" key="3">
    <source>
        <dbReference type="Proteomes" id="UP000009046"/>
    </source>
</evidence>
<reference evidence="1" key="1">
    <citation type="submission" date="2007-04" db="EMBL/GenBank/DDBJ databases">
        <title>Annotation of Pediculus humanus corporis strain USDA.</title>
        <authorList>
            <person name="Kirkness E."/>
            <person name="Hannick L."/>
            <person name="Hass B."/>
            <person name="Bruggner R."/>
            <person name="Lawson D."/>
            <person name="Bidwell S."/>
            <person name="Joardar V."/>
            <person name="Caler E."/>
            <person name="Walenz B."/>
            <person name="Inman J."/>
            <person name="Schobel S."/>
            <person name="Galinsky K."/>
            <person name="Amedeo P."/>
            <person name="Strausberg R."/>
        </authorList>
    </citation>
    <scope>NUCLEOTIDE SEQUENCE</scope>
    <source>
        <strain evidence="1">USDA</strain>
    </source>
</reference>
<reference evidence="1" key="2">
    <citation type="submission" date="2007-04" db="EMBL/GenBank/DDBJ databases">
        <title>The genome of the human body louse.</title>
        <authorList>
            <consortium name="The Human Body Louse Genome Consortium"/>
            <person name="Kirkness E."/>
            <person name="Walenz B."/>
            <person name="Hass B."/>
            <person name="Bruggner R."/>
            <person name="Strausberg R."/>
        </authorList>
    </citation>
    <scope>NUCLEOTIDE SEQUENCE</scope>
    <source>
        <strain evidence="1">USDA</strain>
    </source>
</reference>
<proteinExistence type="predicted"/>
<dbReference type="EMBL" id="AAZO01004032">
    <property type="status" value="NOT_ANNOTATED_CDS"/>
    <property type="molecule type" value="Genomic_DNA"/>
</dbReference>
<keyword evidence="3" id="KW-1185">Reference proteome</keyword>
<dbReference type="AlphaFoldDB" id="E0VNU9"/>
<dbReference type="GeneID" id="8231880"/>